<reference evidence="2 3" key="1">
    <citation type="submission" date="2019-02" db="EMBL/GenBank/DDBJ databases">
        <title>Deep-cultivation of Planctomycetes and their phenomic and genomic characterization uncovers novel biology.</title>
        <authorList>
            <person name="Wiegand S."/>
            <person name="Jogler M."/>
            <person name="Boedeker C."/>
            <person name="Pinto D."/>
            <person name="Vollmers J."/>
            <person name="Rivas-Marin E."/>
            <person name="Kohn T."/>
            <person name="Peeters S.H."/>
            <person name="Heuer A."/>
            <person name="Rast P."/>
            <person name="Oberbeckmann S."/>
            <person name="Bunk B."/>
            <person name="Jeske O."/>
            <person name="Meyerdierks A."/>
            <person name="Storesund J.E."/>
            <person name="Kallscheuer N."/>
            <person name="Luecker S."/>
            <person name="Lage O.M."/>
            <person name="Pohl T."/>
            <person name="Merkel B.J."/>
            <person name="Hornburger P."/>
            <person name="Mueller R.-W."/>
            <person name="Bruemmer F."/>
            <person name="Labrenz M."/>
            <person name="Spormann A.M."/>
            <person name="Op den Camp H."/>
            <person name="Overmann J."/>
            <person name="Amann R."/>
            <person name="Jetten M.S.M."/>
            <person name="Mascher T."/>
            <person name="Medema M.H."/>
            <person name="Devos D.P."/>
            <person name="Kaster A.-K."/>
            <person name="Ovreas L."/>
            <person name="Rohde M."/>
            <person name="Galperin M.Y."/>
            <person name="Jogler C."/>
        </authorList>
    </citation>
    <scope>NUCLEOTIDE SEQUENCE [LARGE SCALE GENOMIC DNA]</scope>
    <source>
        <strain evidence="2 3">Spb1</strain>
    </source>
</reference>
<dbReference type="AlphaFoldDB" id="A0A518GLR4"/>
<keyword evidence="3" id="KW-1185">Reference proteome</keyword>
<evidence type="ECO:0000313" key="3">
    <source>
        <dbReference type="Proteomes" id="UP000315349"/>
    </source>
</evidence>
<evidence type="ECO:0000256" key="1">
    <source>
        <dbReference type="SAM" id="MobiDB-lite"/>
    </source>
</evidence>
<sequence length="513" mass="55676">MGFVVNFLLASGRNLRRWTLPQATTPLRFLIALIACGLLHVTSVSNATAREPQNWLPEDANIAGWVDAAALYKSPLALREGWEEKSRAGFVNKTTILVPGLDRLLLAAQMDFEPGLPTRQDYSIGVPSPRLTLDSLSLMAGAKMEKLSERPAALTRDGQWVVETTDGLWLSTGRGGRQALSRWFEKGATNDSRPSTLLREEYATRSPTAVIGMVVDLRDSLSSATAGRFVETLVNEAKLKGVNTANASSVLSTLRSAKLEVTVEDAIHGRLVVNFEQSASALTPLVKVLVPQGLQALGASPGAAEDWSWRVESHSIIGEGSLTTAEVRRILSLLKNPLEHSGSAGNPPPAAQPPSTEQLTVAASQKYFHSVDTLLDDLQDAMKRSRDNHMTMLERSADKLDKLPLLNVDEDLLNYGRRVSSSLRYQANALRNAGLQRGVLRAASGADSFSAMAQANPYGAWSTAGYASNGDGMTIDLTVNANAKTVQLSEMKQIREGLIEIRSLLTRKYKVEF</sequence>
<evidence type="ECO:0000313" key="2">
    <source>
        <dbReference type="EMBL" id="QDV29605.1"/>
    </source>
</evidence>
<organism evidence="2 3">
    <name type="scientific">Planctopirus ephydatiae</name>
    <dbReference type="NCBI Taxonomy" id="2528019"/>
    <lineage>
        <taxon>Bacteria</taxon>
        <taxon>Pseudomonadati</taxon>
        <taxon>Planctomycetota</taxon>
        <taxon>Planctomycetia</taxon>
        <taxon>Planctomycetales</taxon>
        <taxon>Planctomycetaceae</taxon>
        <taxon>Planctopirus</taxon>
    </lineage>
</organism>
<dbReference type="EMBL" id="CP036299">
    <property type="protein sequence ID" value="QDV29605.1"/>
    <property type="molecule type" value="Genomic_DNA"/>
</dbReference>
<proteinExistence type="predicted"/>
<accession>A0A518GLR4</accession>
<protein>
    <submittedName>
        <fullName evidence="2">Uncharacterized protein</fullName>
    </submittedName>
</protein>
<name>A0A518GLR4_9PLAN</name>
<gene>
    <name evidence="2" type="ORF">Spb1_15180</name>
</gene>
<feature type="region of interest" description="Disordered" evidence="1">
    <location>
        <begin position="338"/>
        <end position="357"/>
    </location>
</feature>
<dbReference type="Proteomes" id="UP000315349">
    <property type="component" value="Chromosome"/>
</dbReference>
<dbReference type="KEGG" id="peh:Spb1_15180"/>